<proteinExistence type="predicted"/>
<reference evidence="1" key="1">
    <citation type="journal article" date="2021" name="Proc. Natl. Acad. Sci. U.S.A.">
        <title>A Catalog of Tens of Thousands of Viruses from Human Metagenomes Reveals Hidden Associations with Chronic Diseases.</title>
        <authorList>
            <person name="Tisza M.J."/>
            <person name="Buck C.B."/>
        </authorList>
    </citation>
    <scope>NUCLEOTIDE SEQUENCE</scope>
    <source>
        <strain evidence="1">Ctu2j3</strain>
    </source>
</reference>
<evidence type="ECO:0000313" key="1">
    <source>
        <dbReference type="EMBL" id="DAF94043.1"/>
    </source>
</evidence>
<dbReference type="EMBL" id="BK016090">
    <property type="protein sequence ID" value="DAF94043.1"/>
    <property type="molecule type" value="Genomic_DNA"/>
</dbReference>
<dbReference type="EMBL" id="BK016090">
    <property type="protein sequence ID" value="DAF94321.1"/>
    <property type="molecule type" value="Genomic_DNA"/>
</dbReference>
<sequence length="66" mass="7682">MSVYYPLGMTPKEMLVCIDLLRTEAQKFEKIGQDCLTSAQEAMCLEVACERRRLADRIEHAYRNIE</sequence>
<name>A0A8S5UHZ0_9CAUD</name>
<protein>
    <submittedName>
        <fullName evidence="1">Uncharacterized protein</fullName>
    </submittedName>
</protein>
<organism evidence="1">
    <name type="scientific">Myoviridae sp. ctu2j3</name>
    <dbReference type="NCBI Taxonomy" id="2825197"/>
    <lineage>
        <taxon>Viruses</taxon>
        <taxon>Duplodnaviria</taxon>
        <taxon>Heunggongvirae</taxon>
        <taxon>Uroviricota</taxon>
        <taxon>Caudoviricetes</taxon>
    </lineage>
</organism>
<accession>A0A8S5UHZ0</accession>